<name>A0ABT3HDE9_9HYPH</name>
<dbReference type="EMBL" id="JAOQNS010000007">
    <property type="protein sequence ID" value="MCW2308405.1"/>
    <property type="molecule type" value="Genomic_DNA"/>
</dbReference>
<proteinExistence type="predicted"/>
<dbReference type="InterPro" id="IPR036909">
    <property type="entry name" value="Cyt_c-like_dom_sf"/>
</dbReference>
<keyword evidence="2 4" id="KW-0479">Metal-binding</keyword>
<gene>
    <name evidence="7" type="ORF">M2319_002747</name>
</gene>
<dbReference type="InterPro" id="IPR009056">
    <property type="entry name" value="Cyt_c-like_dom"/>
</dbReference>
<keyword evidence="1 4" id="KW-0349">Heme</keyword>
<sequence>MSKRVLAAAVLAAFTGVGVASCEEAPSPEERGRSIAMEHCAACHATAADDASALPEAPAFRDLGARYDVGLLEEALAEGIITGHPDMPEVVLDPEDIDAFIAYLRSIQVPR</sequence>
<evidence type="ECO:0000256" key="1">
    <source>
        <dbReference type="ARBA" id="ARBA00022617"/>
    </source>
</evidence>
<protein>
    <submittedName>
        <fullName evidence="7">Mono/diheme cytochrome c family protein</fullName>
    </submittedName>
</protein>
<evidence type="ECO:0000256" key="2">
    <source>
        <dbReference type="ARBA" id="ARBA00022723"/>
    </source>
</evidence>
<keyword evidence="5" id="KW-0732">Signal</keyword>
<reference evidence="8" key="1">
    <citation type="submission" date="2023-07" db="EMBL/GenBank/DDBJ databases">
        <title>Genome sequencing of Purple Non-Sulfur Bacteria from various extreme environments.</title>
        <authorList>
            <person name="Mayer M."/>
        </authorList>
    </citation>
    <scope>NUCLEOTIDE SEQUENCE [LARGE SCALE GENOMIC DNA]</scope>
    <source>
        <strain evidence="8">DSM 17935</strain>
    </source>
</reference>
<comment type="caution">
    <text evidence="7">The sequence shown here is derived from an EMBL/GenBank/DDBJ whole genome shotgun (WGS) entry which is preliminary data.</text>
</comment>
<evidence type="ECO:0000313" key="7">
    <source>
        <dbReference type="EMBL" id="MCW2308405.1"/>
    </source>
</evidence>
<accession>A0ABT3HDE9</accession>
<evidence type="ECO:0000256" key="5">
    <source>
        <dbReference type="SAM" id="SignalP"/>
    </source>
</evidence>
<evidence type="ECO:0000256" key="3">
    <source>
        <dbReference type="ARBA" id="ARBA00023004"/>
    </source>
</evidence>
<dbReference type="PROSITE" id="PS51007">
    <property type="entry name" value="CYTC"/>
    <property type="match status" value="1"/>
</dbReference>
<feature type="chain" id="PRO_5045878742" evidence="5">
    <location>
        <begin position="21"/>
        <end position="111"/>
    </location>
</feature>
<keyword evidence="8" id="KW-1185">Reference proteome</keyword>
<evidence type="ECO:0000259" key="6">
    <source>
        <dbReference type="PROSITE" id="PS51007"/>
    </source>
</evidence>
<dbReference type="Gene3D" id="1.10.760.10">
    <property type="entry name" value="Cytochrome c-like domain"/>
    <property type="match status" value="1"/>
</dbReference>
<organism evidence="7 8">
    <name type="scientific">Rhodobium gokarnense</name>
    <dbReference type="NCBI Taxonomy" id="364296"/>
    <lineage>
        <taxon>Bacteria</taxon>
        <taxon>Pseudomonadati</taxon>
        <taxon>Pseudomonadota</taxon>
        <taxon>Alphaproteobacteria</taxon>
        <taxon>Hyphomicrobiales</taxon>
        <taxon>Rhodobiaceae</taxon>
        <taxon>Rhodobium</taxon>
    </lineage>
</organism>
<feature type="domain" description="Cytochrome c" evidence="6">
    <location>
        <begin position="27"/>
        <end position="108"/>
    </location>
</feature>
<keyword evidence="3 4" id="KW-0408">Iron</keyword>
<dbReference type="SUPFAM" id="SSF46626">
    <property type="entry name" value="Cytochrome c"/>
    <property type="match status" value="1"/>
</dbReference>
<dbReference type="Proteomes" id="UP001209755">
    <property type="component" value="Unassembled WGS sequence"/>
</dbReference>
<feature type="signal peptide" evidence="5">
    <location>
        <begin position="1"/>
        <end position="20"/>
    </location>
</feature>
<dbReference type="PROSITE" id="PS51257">
    <property type="entry name" value="PROKAR_LIPOPROTEIN"/>
    <property type="match status" value="1"/>
</dbReference>
<dbReference type="RefSeq" id="WP_264602022.1">
    <property type="nucleotide sequence ID" value="NZ_JAOQNS010000007.1"/>
</dbReference>
<evidence type="ECO:0000256" key="4">
    <source>
        <dbReference type="PROSITE-ProRule" id="PRU00433"/>
    </source>
</evidence>
<dbReference type="Pfam" id="PF00034">
    <property type="entry name" value="Cytochrom_C"/>
    <property type="match status" value="1"/>
</dbReference>
<evidence type="ECO:0000313" key="8">
    <source>
        <dbReference type="Proteomes" id="UP001209755"/>
    </source>
</evidence>